<keyword evidence="1" id="KW-0472">Membrane</keyword>
<dbReference type="EMBL" id="CP053711">
    <property type="protein sequence ID" value="QKE93728.1"/>
    <property type="molecule type" value="Genomic_DNA"/>
</dbReference>
<feature type="transmembrane region" description="Helical" evidence="1">
    <location>
        <begin position="56"/>
        <end position="76"/>
    </location>
</feature>
<evidence type="ECO:0000313" key="2">
    <source>
        <dbReference type="EMBL" id="QKE93728.1"/>
    </source>
</evidence>
<name>A0A6M8HZF9_9PROT</name>
<gene>
    <name evidence="2" type="ORF">HN018_26725</name>
</gene>
<organism evidence="2 3">
    <name type="scientific">Lichenicola cladoniae</name>
    <dbReference type="NCBI Taxonomy" id="1484109"/>
    <lineage>
        <taxon>Bacteria</taxon>
        <taxon>Pseudomonadati</taxon>
        <taxon>Pseudomonadota</taxon>
        <taxon>Alphaproteobacteria</taxon>
        <taxon>Acetobacterales</taxon>
        <taxon>Acetobacteraceae</taxon>
        <taxon>Lichenicola</taxon>
    </lineage>
</organism>
<dbReference type="RefSeq" id="WP_171834174.1">
    <property type="nucleotide sequence ID" value="NZ_CP053711.1"/>
</dbReference>
<keyword evidence="1" id="KW-0812">Transmembrane</keyword>
<keyword evidence="3" id="KW-1185">Reference proteome</keyword>
<dbReference type="Proteomes" id="UP000500767">
    <property type="component" value="Plasmid unnamed4"/>
</dbReference>
<keyword evidence="1" id="KW-1133">Transmembrane helix</keyword>
<geneLocation type="plasmid" evidence="2 3">
    <name>unnamed4</name>
</geneLocation>
<sequence length="85" mass="9691">MNYITQAAWMHRSYGYAPTYGYHHSLGGGGSWVGHMIVSSVIHGLIYSVIFRGLRYMSLSEVILLLVVVIGGIYLWNRNQGCRRW</sequence>
<evidence type="ECO:0000256" key="1">
    <source>
        <dbReference type="SAM" id="Phobius"/>
    </source>
</evidence>
<keyword evidence="2" id="KW-0614">Plasmid</keyword>
<dbReference type="AlphaFoldDB" id="A0A6M8HZF9"/>
<reference evidence="2 3" key="1">
    <citation type="journal article" date="2014" name="World J. Microbiol. Biotechnol.">
        <title>Biodiversity and physiological characteristics of Antarctic and Arctic lichens-associated bacteria.</title>
        <authorList>
            <person name="Lee Y.M."/>
            <person name="Kim E.H."/>
            <person name="Lee H.K."/>
            <person name="Hong S.G."/>
        </authorList>
    </citation>
    <scope>NUCLEOTIDE SEQUENCE [LARGE SCALE GENOMIC DNA]</scope>
    <source>
        <strain evidence="2 3">PAMC 26569</strain>
        <plasmid evidence="2">unnamed4</plasmid>
    </source>
</reference>
<protein>
    <submittedName>
        <fullName evidence="2">Uncharacterized protein</fullName>
    </submittedName>
</protein>
<evidence type="ECO:0000313" key="3">
    <source>
        <dbReference type="Proteomes" id="UP000500767"/>
    </source>
</evidence>
<dbReference type="KEGG" id="lck:HN018_26725"/>
<proteinExistence type="predicted"/>
<accession>A0A6M8HZF9</accession>